<evidence type="ECO:0000313" key="14">
    <source>
        <dbReference type="Proteomes" id="UP000326759"/>
    </source>
</evidence>
<dbReference type="AlphaFoldDB" id="A0A5N5TK10"/>
<dbReference type="FunFam" id="3.30.830.10:FF:000009">
    <property type="entry name" value="Presequence protease, mitochondrial"/>
    <property type="match status" value="1"/>
</dbReference>
<evidence type="ECO:0000259" key="12">
    <source>
        <dbReference type="SMART" id="SM01264"/>
    </source>
</evidence>
<reference evidence="13 14" key="1">
    <citation type="journal article" date="2019" name="PLoS Biol.">
        <title>Sex chromosomes control vertical transmission of feminizing Wolbachia symbionts in an isopod.</title>
        <authorList>
            <person name="Becking T."/>
            <person name="Chebbi M.A."/>
            <person name="Giraud I."/>
            <person name="Moumen B."/>
            <person name="Laverre T."/>
            <person name="Caubet Y."/>
            <person name="Peccoud J."/>
            <person name="Gilbert C."/>
            <person name="Cordaux R."/>
        </authorList>
    </citation>
    <scope>NUCLEOTIDE SEQUENCE [LARGE SCALE GENOMIC DNA]</scope>
    <source>
        <strain evidence="13">ANa2</strain>
        <tissue evidence="13">Whole body excluding digestive tract and cuticle</tissue>
    </source>
</reference>
<keyword evidence="5 13" id="KW-0645">Protease</keyword>
<feature type="domain" description="Peptidase M16C associated" evidence="12">
    <location>
        <begin position="490"/>
        <end position="738"/>
    </location>
</feature>
<dbReference type="OrthoDB" id="10250783at2759"/>
<gene>
    <name evidence="13" type="primary">pitrm1</name>
    <name evidence="13" type="ORF">Anas_02779</name>
</gene>
<dbReference type="SMART" id="SM01264">
    <property type="entry name" value="M16C_associated"/>
    <property type="match status" value="1"/>
</dbReference>
<comment type="similarity">
    <text evidence="3">Belongs to the peptidase M16 family. PreP subfamily.</text>
</comment>
<evidence type="ECO:0000256" key="11">
    <source>
        <dbReference type="ARBA" id="ARBA00023128"/>
    </source>
</evidence>
<dbReference type="Pfam" id="PF22516">
    <property type="entry name" value="PreP_C"/>
    <property type="match status" value="1"/>
</dbReference>
<dbReference type="InterPro" id="IPR011249">
    <property type="entry name" value="Metalloenz_LuxS/M16"/>
</dbReference>
<dbReference type="InterPro" id="IPR007863">
    <property type="entry name" value="Peptidase_M16_C"/>
</dbReference>
<evidence type="ECO:0000256" key="6">
    <source>
        <dbReference type="ARBA" id="ARBA00022723"/>
    </source>
</evidence>
<keyword evidence="6" id="KW-0479">Metal-binding</keyword>
<comment type="caution">
    <text evidence="13">The sequence shown here is derived from an EMBL/GenBank/DDBJ whole genome shotgun (WGS) entry which is preliminary data.</text>
</comment>
<proteinExistence type="inferred from homology"/>
<dbReference type="Pfam" id="PF08367">
    <property type="entry name" value="M16C_assoc"/>
    <property type="match status" value="1"/>
</dbReference>
<dbReference type="GO" id="GO:0016485">
    <property type="term" value="P:protein processing"/>
    <property type="evidence" value="ECO:0007669"/>
    <property type="project" value="TreeGrafter"/>
</dbReference>
<organism evidence="13 14">
    <name type="scientific">Armadillidium nasatum</name>
    <dbReference type="NCBI Taxonomy" id="96803"/>
    <lineage>
        <taxon>Eukaryota</taxon>
        <taxon>Metazoa</taxon>
        <taxon>Ecdysozoa</taxon>
        <taxon>Arthropoda</taxon>
        <taxon>Crustacea</taxon>
        <taxon>Multicrustacea</taxon>
        <taxon>Malacostraca</taxon>
        <taxon>Eumalacostraca</taxon>
        <taxon>Peracarida</taxon>
        <taxon>Isopoda</taxon>
        <taxon>Oniscidea</taxon>
        <taxon>Crinocheta</taxon>
        <taxon>Armadillidiidae</taxon>
        <taxon>Armadillidium</taxon>
    </lineage>
</organism>
<dbReference type="Pfam" id="PF00675">
    <property type="entry name" value="Peptidase_M16"/>
    <property type="match status" value="1"/>
</dbReference>
<evidence type="ECO:0000256" key="9">
    <source>
        <dbReference type="ARBA" id="ARBA00022946"/>
    </source>
</evidence>
<evidence type="ECO:0000313" key="13">
    <source>
        <dbReference type="EMBL" id="KAB7506500.1"/>
    </source>
</evidence>
<dbReference type="InterPro" id="IPR055130">
    <property type="entry name" value="PreP_C"/>
</dbReference>
<dbReference type="EMBL" id="SEYY01000776">
    <property type="protein sequence ID" value="KAB7506500.1"/>
    <property type="molecule type" value="Genomic_DNA"/>
</dbReference>
<sequence length="995" mass="112443">MYHYQVDFSNNEKASALSINSDLQKEFEIGSTIHGFEVIEQKVVPELQLTAFRLNHIKTGADYLHIAREDSNNVFCIGFKTTPKDSTGVAHILEHNVLCGSEKYPCRDPFFKMLNRSLSTFMNAMTGNDYTVYPFSTQNKVDFRNLMSVYLDAVFRPNLREIDFMQEGWRLEHKDVIDKNSPIIFKGVVFNEMKGVFADSQQLFMQKLQNGVLPSHTYGVVSGGDPLHIPQLTWKDLRAFHADHYHPSNSRIYSYGDLSLKDHLDFIDSEYLSKFEKINPNTSVPEEPKWKEPQSSYISCSADPMAPEDRQTSLAVSCVLTSITDDFENFVLAILDQLLVRGPNAPFYKSLIETSLGTSFSPVSGFDNQTRTTTFTVGLQGMNKDDVNKVLSIIDTTFDSVMENGFASDRIESILHNIELSMKHQTSNFGLGLILNLTPFWNHDGNLLKALEINSKIEKLRNILKENPQFLQEKVYQYFKTNNHKYSLVMSPEEHYEQKLIQAEESLLEMKVRNLSEEETKSVWEMGQLLKTQQETKEDLSCLPTLCVSDIPKTIPNTDIGNVNINGNIPLQLCIQPTNGVSYFNAVLSTKNLPVELAKFVPLLCNILTSMGAGNLDFRDMSQKIELVSGGFCSSMHIINHPEDSSLYEEGIHINSYCLQKNFVAMLDLWLNIMNELKLDDVSRFTTLINMIATEKSNSLIHNGHKYAISAASSSISYVCCKKEEVGGLAYLQNLKELCNSPFLTEILEKLKEVSHHLLNKNNIRVAINTSRETADTDVCNVEKFLQNIQGEPSNASSMSVVPSAFTPRTERTHHIFNLPVNYSAKAFSNIPYAHPDSGPLRILARLMFQFLHREIREKGGAYGGGAYANPGNPFSFYSYRDPNSTLTLKTFDDAVDWVLTGEFTQQDINEAKLGVFQNVDAPVSPGERGMRQFLNHISDDMFSQQRLAILNATSDNLISVCRKYLKEASLQGTCLIGPQNSHIDEDPEWNKKIH</sequence>
<name>A0A5N5TK10_9CRUS</name>
<protein>
    <recommendedName>
        <fullName evidence="4">Presequence protease, mitochondrial</fullName>
    </recommendedName>
</protein>
<dbReference type="FunFam" id="3.30.830.10:FF:000011">
    <property type="entry name" value="Presequence protease, mitochondrial"/>
    <property type="match status" value="1"/>
</dbReference>
<dbReference type="GO" id="GO:0046872">
    <property type="term" value="F:metal ion binding"/>
    <property type="evidence" value="ECO:0007669"/>
    <property type="project" value="UniProtKB-KW"/>
</dbReference>
<evidence type="ECO:0000256" key="3">
    <source>
        <dbReference type="ARBA" id="ARBA00007575"/>
    </source>
</evidence>
<evidence type="ECO:0000256" key="4">
    <source>
        <dbReference type="ARBA" id="ARBA00020167"/>
    </source>
</evidence>
<comment type="cofactor">
    <cofactor evidence="1">
        <name>Zn(2+)</name>
        <dbReference type="ChEBI" id="CHEBI:29105"/>
    </cofactor>
</comment>
<evidence type="ECO:0000256" key="2">
    <source>
        <dbReference type="ARBA" id="ARBA00004173"/>
    </source>
</evidence>
<keyword evidence="8" id="KW-0862">Zinc</keyword>
<dbReference type="InterPro" id="IPR013578">
    <property type="entry name" value="Peptidase_M16C_assoc"/>
</dbReference>
<dbReference type="Proteomes" id="UP000326759">
    <property type="component" value="Unassembled WGS sequence"/>
</dbReference>
<keyword evidence="9" id="KW-0809">Transit peptide</keyword>
<dbReference type="SUPFAM" id="SSF63411">
    <property type="entry name" value="LuxS/MPP-like metallohydrolase"/>
    <property type="match status" value="4"/>
</dbReference>
<evidence type="ECO:0000256" key="8">
    <source>
        <dbReference type="ARBA" id="ARBA00022833"/>
    </source>
</evidence>
<dbReference type="InterPro" id="IPR011765">
    <property type="entry name" value="Pept_M16_N"/>
</dbReference>
<dbReference type="FunFam" id="3.30.830.10:FF:000013">
    <property type="entry name" value="Mitochondrial presequence protease"/>
    <property type="match status" value="1"/>
</dbReference>
<evidence type="ECO:0000256" key="10">
    <source>
        <dbReference type="ARBA" id="ARBA00023049"/>
    </source>
</evidence>
<comment type="subcellular location">
    <subcellularLocation>
        <location evidence="2">Mitochondrion</location>
    </subcellularLocation>
</comment>
<dbReference type="PANTHER" id="PTHR43016">
    <property type="entry name" value="PRESEQUENCE PROTEASE"/>
    <property type="match status" value="1"/>
</dbReference>
<dbReference type="PANTHER" id="PTHR43016:SF13">
    <property type="entry name" value="PRESEQUENCE PROTEASE, MITOCHONDRIAL"/>
    <property type="match status" value="1"/>
</dbReference>
<evidence type="ECO:0000256" key="7">
    <source>
        <dbReference type="ARBA" id="ARBA00022801"/>
    </source>
</evidence>
<keyword evidence="10" id="KW-0482">Metalloprotease</keyword>
<dbReference type="Gene3D" id="3.30.830.10">
    <property type="entry name" value="Metalloenzyme, LuxS/M16 peptidase-like"/>
    <property type="match status" value="4"/>
</dbReference>
<dbReference type="GO" id="GO:0005759">
    <property type="term" value="C:mitochondrial matrix"/>
    <property type="evidence" value="ECO:0007669"/>
    <property type="project" value="TreeGrafter"/>
</dbReference>
<accession>A0A5N5TK10</accession>
<keyword evidence="11" id="KW-0496">Mitochondrion</keyword>
<dbReference type="GO" id="GO:0004222">
    <property type="term" value="F:metalloendopeptidase activity"/>
    <property type="evidence" value="ECO:0007669"/>
    <property type="project" value="TreeGrafter"/>
</dbReference>
<evidence type="ECO:0000256" key="1">
    <source>
        <dbReference type="ARBA" id="ARBA00001947"/>
    </source>
</evidence>
<dbReference type="Pfam" id="PF05193">
    <property type="entry name" value="Peptidase_M16_C"/>
    <property type="match status" value="1"/>
</dbReference>
<keyword evidence="14" id="KW-1185">Reference proteome</keyword>
<evidence type="ECO:0000256" key="5">
    <source>
        <dbReference type="ARBA" id="ARBA00022670"/>
    </source>
</evidence>
<keyword evidence="7" id="KW-0378">Hydrolase</keyword>